<evidence type="ECO:0000256" key="1">
    <source>
        <dbReference type="SAM" id="SignalP"/>
    </source>
</evidence>
<keyword evidence="3" id="KW-1185">Reference proteome</keyword>
<feature type="chain" id="PRO_5042887409" evidence="1">
    <location>
        <begin position="19"/>
        <end position="128"/>
    </location>
</feature>
<keyword evidence="1" id="KW-0732">Signal</keyword>
<organism evidence="2 3">
    <name type="scientific">Pristionchus mayeri</name>
    <dbReference type="NCBI Taxonomy" id="1317129"/>
    <lineage>
        <taxon>Eukaryota</taxon>
        <taxon>Metazoa</taxon>
        <taxon>Ecdysozoa</taxon>
        <taxon>Nematoda</taxon>
        <taxon>Chromadorea</taxon>
        <taxon>Rhabditida</taxon>
        <taxon>Rhabditina</taxon>
        <taxon>Diplogasteromorpha</taxon>
        <taxon>Diplogasteroidea</taxon>
        <taxon>Neodiplogasteridae</taxon>
        <taxon>Pristionchus</taxon>
    </lineage>
</organism>
<sequence>PSQVLLVVIISTISVWCATDPSNGVPTIVKAHCTNATTVSTGMSRLEHFVKSEDSIDGKPTIKMSLERMNTTNSNKLTVQLYNGERASIMHDEATSPSLFDCSHGQVCAYTYMIPKSATWLFESHCRD</sequence>
<dbReference type="Proteomes" id="UP001328107">
    <property type="component" value="Unassembled WGS sequence"/>
</dbReference>
<comment type="caution">
    <text evidence="2">The sequence shown here is derived from an EMBL/GenBank/DDBJ whole genome shotgun (WGS) entry which is preliminary data.</text>
</comment>
<proteinExistence type="predicted"/>
<dbReference type="AlphaFoldDB" id="A0AAN4Z3U7"/>
<name>A0AAN4Z3U7_9BILA</name>
<evidence type="ECO:0000313" key="3">
    <source>
        <dbReference type="Proteomes" id="UP001328107"/>
    </source>
</evidence>
<dbReference type="EMBL" id="BTRK01000001">
    <property type="protein sequence ID" value="GMR30760.1"/>
    <property type="molecule type" value="Genomic_DNA"/>
</dbReference>
<protein>
    <submittedName>
        <fullName evidence="2">Uncharacterized protein</fullName>
    </submittedName>
</protein>
<accession>A0AAN4Z3U7</accession>
<feature type="non-terminal residue" evidence="2">
    <location>
        <position position="1"/>
    </location>
</feature>
<gene>
    <name evidence="2" type="ORF">PMAYCL1PPCAC_00955</name>
</gene>
<reference evidence="3" key="1">
    <citation type="submission" date="2022-10" db="EMBL/GenBank/DDBJ databases">
        <title>Genome assembly of Pristionchus species.</title>
        <authorList>
            <person name="Yoshida K."/>
            <person name="Sommer R.J."/>
        </authorList>
    </citation>
    <scope>NUCLEOTIDE SEQUENCE [LARGE SCALE GENOMIC DNA]</scope>
    <source>
        <strain evidence="3">RS5460</strain>
    </source>
</reference>
<feature type="signal peptide" evidence="1">
    <location>
        <begin position="1"/>
        <end position="18"/>
    </location>
</feature>
<evidence type="ECO:0000313" key="2">
    <source>
        <dbReference type="EMBL" id="GMR30760.1"/>
    </source>
</evidence>